<name>A0ACC0WS09_9STRA</name>
<sequence>MIREVWRIELGKGVGPFRLGASIGEMLHALKNRLPIHPFEISYDAVEPYKRDVVVDSPQDGFRLHFDAVRQVLKCIDFYTVNHVALKFGRVVIFGGDIAATFMSVYNLFGPTFPGQYDATEQSYVLGYEGGCIKFPIPTEYRSLYQNGTDLPMEFPNGTTPAATGLMVFVGGNFRSPGLPAPTKKNAHNARFYRPKAAHSAWMVPSGCNRWHILPPKYVLQILTLPMSLTGSDKRIGRPDFCFSKGASIAGGMMSDYFHNYPHLGLDIVYNSMHRASKIILKTNALGPKFTLFRKHSHPDFGGYTKCNFRLRFLSAATHKEAISEITPQTAWRDIRSFFDETSDLRPVVHDNGFCLHPFGSSLCYSPSPGCTFEVMKNDYIASITLTSPS</sequence>
<protein>
    <submittedName>
        <fullName evidence="1">Uncharacterized protein</fullName>
    </submittedName>
</protein>
<reference evidence="1 2" key="1">
    <citation type="journal article" date="2022" name="bioRxiv">
        <title>The genome of the oomycete Peronosclerospora sorghi, a cosmopolitan pathogen of maize and sorghum, is inflated with dispersed pseudogenes.</title>
        <authorList>
            <person name="Fletcher K."/>
            <person name="Martin F."/>
            <person name="Isakeit T."/>
            <person name="Cavanaugh K."/>
            <person name="Magill C."/>
            <person name="Michelmore R."/>
        </authorList>
    </citation>
    <scope>NUCLEOTIDE SEQUENCE [LARGE SCALE GENOMIC DNA]</scope>
    <source>
        <strain evidence="1">P6</strain>
    </source>
</reference>
<accession>A0ACC0WS09</accession>
<dbReference type="EMBL" id="CM047580">
    <property type="protein sequence ID" value="KAI9921683.1"/>
    <property type="molecule type" value="Genomic_DNA"/>
</dbReference>
<comment type="caution">
    <text evidence="1">The sequence shown here is derived from an EMBL/GenBank/DDBJ whole genome shotgun (WGS) entry which is preliminary data.</text>
</comment>
<organism evidence="1 2">
    <name type="scientific">Peronosclerospora sorghi</name>
    <dbReference type="NCBI Taxonomy" id="230839"/>
    <lineage>
        <taxon>Eukaryota</taxon>
        <taxon>Sar</taxon>
        <taxon>Stramenopiles</taxon>
        <taxon>Oomycota</taxon>
        <taxon>Peronosporomycetes</taxon>
        <taxon>Peronosporales</taxon>
        <taxon>Peronosporaceae</taxon>
        <taxon>Peronosclerospora</taxon>
    </lineage>
</organism>
<evidence type="ECO:0000313" key="1">
    <source>
        <dbReference type="EMBL" id="KAI9921683.1"/>
    </source>
</evidence>
<proteinExistence type="predicted"/>
<gene>
    <name evidence="1" type="ORF">PsorP6_000343</name>
</gene>
<dbReference type="Proteomes" id="UP001163321">
    <property type="component" value="Chromosome 1"/>
</dbReference>
<keyword evidence="2" id="KW-1185">Reference proteome</keyword>
<evidence type="ECO:0000313" key="2">
    <source>
        <dbReference type="Proteomes" id="UP001163321"/>
    </source>
</evidence>